<feature type="region of interest" description="Disordered" evidence="1">
    <location>
        <begin position="619"/>
        <end position="642"/>
    </location>
</feature>
<keyword evidence="2" id="KW-0812">Transmembrane</keyword>
<dbReference type="InterPro" id="IPR048389">
    <property type="entry name" value="YciQ-like_C"/>
</dbReference>
<protein>
    <recommendedName>
        <fullName evidence="7">DUF2207 domain-containing protein</fullName>
    </recommendedName>
</protein>
<organism evidence="5 6">
    <name type="scientific">Paenibacillus cookii</name>
    <dbReference type="NCBI Taxonomy" id="157839"/>
    <lineage>
        <taxon>Bacteria</taxon>
        <taxon>Bacillati</taxon>
        <taxon>Bacillota</taxon>
        <taxon>Bacilli</taxon>
        <taxon>Bacillales</taxon>
        <taxon>Paenibacillaceae</taxon>
        <taxon>Paenibacillus</taxon>
    </lineage>
</organism>
<evidence type="ECO:0000259" key="3">
    <source>
        <dbReference type="Pfam" id="PF09972"/>
    </source>
</evidence>
<keyword evidence="6" id="KW-1185">Reference proteome</keyword>
<evidence type="ECO:0000313" key="6">
    <source>
        <dbReference type="Proteomes" id="UP000680638"/>
    </source>
</evidence>
<dbReference type="Proteomes" id="UP000680638">
    <property type="component" value="Unassembled WGS sequence"/>
</dbReference>
<name>A0ABQ4LRD4_9BACL</name>
<gene>
    <name evidence="5" type="ORF">J21TS3_05190</name>
</gene>
<dbReference type="InterPro" id="IPR018702">
    <property type="entry name" value="DUF2207"/>
</dbReference>
<feature type="domain" description="DUF2207" evidence="3">
    <location>
        <begin position="23"/>
        <end position="195"/>
    </location>
</feature>
<evidence type="ECO:0000256" key="2">
    <source>
        <dbReference type="SAM" id="Phobius"/>
    </source>
</evidence>
<feature type="transmembrane region" description="Helical" evidence="2">
    <location>
        <begin position="453"/>
        <end position="471"/>
    </location>
</feature>
<evidence type="ECO:0008006" key="7">
    <source>
        <dbReference type="Google" id="ProtNLM"/>
    </source>
</evidence>
<dbReference type="EMBL" id="BORW01000001">
    <property type="protein sequence ID" value="GIO65698.1"/>
    <property type="molecule type" value="Genomic_DNA"/>
</dbReference>
<dbReference type="Pfam" id="PF09972">
    <property type="entry name" value="DUF2207"/>
    <property type="match status" value="1"/>
</dbReference>
<feature type="domain" description="Predicted membrane protein YciQ-like C-terminal" evidence="4">
    <location>
        <begin position="288"/>
        <end position="472"/>
    </location>
</feature>
<dbReference type="Pfam" id="PF20990">
    <property type="entry name" value="DUF2207_C"/>
    <property type="match status" value="1"/>
</dbReference>
<evidence type="ECO:0000259" key="4">
    <source>
        <dbReference type="Pfam" id="PF20990"/>
    </source>
</evidence>
<feature type="compositionally biased region" description="Gly residues" evidence="1">
    <location>
        <begin position="622"/>
        <end position="642"/>
    </location>
</feature>
<proteinExistence type="predicted"/>
<feature type="transmembrane region" description="Helical" evidence="2">
    <location>
        <begin position="429"/>
        <end position="447"/>
    </location>
</feature>
<comment type="caution">
    <text evidence="5">The sequence shown here is derived from an EMBL/GenBank/DDBJ whole genome shotgun (WGS) entry which is preliminary data.</text>
</comment>
<evidence type="ECO:0000313" key="5">
    <source>
        <dbReference type="EMBL" id="GIO65698.1"/>
    </source>
</evidence>
<feature type="transmembrane region" description="Helical" evidence="2">
    <location>
        <begin position="502"/>
        <end position="522"/>
    </location>
</feature>
<keyword evidence="2" id="KW-0472">Membrane</keyword>
<keyword evidence="2" id="KW-1133">Transmembrane helix</keyword>
<reference evidence="5 6" key="1">
    <citation type="submission" date="2021-03" db="EMBL/GenBank/DDBJ databases">
        <title>Antimicrobial resistance genes in bacteria isolated from Japanese honey, and their potential for conferring macrolide and lincosamide resistance in the American foulbrood pathogen Paenibacillus larvae.</title>
        <authorList>
            <person name="Okamoto M."/>
            <person name="Kumagai M."/>
            <person name="Kanamori H."/>
            <person name="Takamatsu D."/>
        </authorList>
    </citation>
    <scope>NUCLEOTIDE SEQUENCE [LARGE SCALE GENOMIC DNA]</scope>
    <source>
        <strain evidence="5 6">J21TS3</strain>
    </source>
</reference>
<feature type="transmembrane region" description="Helical" evidence="2">
    <location>
        <begin position="478"/>
        <end position="496"/>
    </location>
</feature>
<accession>A0ABQ4LRD4</accession>
<evidence type="ECO:0000256" key="1">
    <source>
        <dbReference type="SAM" id="MobiDB-lite"/>
    </source>
</evidence>
<feature type="transmembrane region" description="Helical" evidence="2">
    <location>
        <begin position="248"/>
        <end position="266"/>
    </location>
</feature>
<sequence>MLALGTLLLAIVTAGCDKDAYSMDRVDSKAYITPDGDLYVEELFTYTFKGDYEGVTRAVSPGEHDGIEFFEAYVPPEGKKLGEFSYEHLERLKTEWNGENETYYVYDAAKDETKRVYYRYRIDKAAVRYSDVGQLDWRFFKNNKQELHHVTLDVFLPSGDGKADVHAYLLDRSGGTVTTGGESAVHYENPVLSERGDAHLSIFFPQEQLSQMTASEKKVSASELLQKEQKAEARLKARDAKMRQAGNVLRVLTAVALLGALMYNVLSVRTLSAWFGHRSVTKRELEELDPLMKTYVLRKGKLKSQDFIAGLLSLRSRGHVTVKEVQASKRFLEEPTAPDATLEFTLQGKAEQLNAADRQLIHWLFAEKRAFRLDSVAFPTFKEKQDQKQIMKYRLLAAKHAKNFQQWCSILAKTEPYAREVRFNGLLKLLAPLTVIVHYGLLLYLFYADAASAAAILTVAVLIGIAGIFACVKYKNKWWLVAYLTGCFFAGAQLTHEQGMDAYLIFVLSSLLFAALMPRTILSTEMMKYRFALKKSKKRLAKGGDAPTGDAAAAERDAEDAVLLGVVPKYLKNMEKKDAAGTVLSAAALPVLLHAELLSSLAYTQSHLNFIPPRPPYSSVDSGGGYDGGGGGGGDGGGTGAF</sequence>